<dbReference type="InterPro" id="IPR025354">
    <property type="entry name" value="DUF4258"/>
</dbReference>
<dbReference type="Proteomes" id="UP000243201">
    <property type="component" value="Unassembled WGS sequence"/>
</dbReference>
<proteinExistence type="predicted"/>
<dbReference type="Pfam" id="PF14076">
    <property type="entry name" value="DUF4258"/>
    <property type="match status" value="1"/>
</dbReference>
<gene>
    <name evidence="2" type="ORF">CJ240_03640</name>
</gene>
<feature type="chain" id="PRO_5045304022" evidence="1">
    <location>
        <begin position="23"/>
        <end position="153"/>
    </location>
</feature>
<evidence type="ECO:0000256" key="1">
    <source>
        <dbReference type="SAM" id="SignalP"/>
    </source>
</evidence>
<accession>A0ABX4UUZ8</accession>
<reference evidence="2 3" key="1">
    <citation type="submission" date="2017-09" db="EMBL/GenBank/DDBJ databases">
        <title>Bacterial strain isolated from the female urinary microbiota.</title>
        <authorList>
            <person name="Thomas-White K."/>
            <person name="Kumar N."/>
            <person name="Forster S."/>
            <person name="Putonti C."/>
            <person name="Lawley T."/>
            <person name="Wolfe A.J."/>
        </authorList>
    </citation>
    <scope>NUCLEOTIDE SEQUENCE [LARGE SCALE GENOMIC DNA]</scope>
    <source>
        <strain evidence="2 3">UMB0744</strain>
    </source>
</reference>
<protein>
    <submittedName>
        <fullName evidence="2">DUF4258 domain-containing protein</fullName>
    </submittedName>
</protein>
<keyword evidence="1" id="KW-0732">Signal</keyword>
<keyword evidence="3" id="KW-1185">Reference proteome</keyword>
<organism evidence="2 3">
    <name type="scientific">Varibaculum cambriense</name>
    <dbReference type="NCBI Taxonomy" id="184870"/>
    <lineage>
        <taxon>Bacteria</taxon>
        <taxon>Bacillati</taxon>
        <taxon>Actinomycetota</taxon>
        <taxon>Actinomycetes</taxon>
        <taxon>Actinomycetales</taxon>
        <taxon>Actinomycetaceae</taxon>
        <taxon>Varibaculum</taxon>
    </lineage>
</organism>
<comment type="caution">
    <text evidence="2">The sequence shown here is derived from an EMBL/GenBank/DDBJ whole genome shotgun (WGS) entry which is preliminary data.</text>
</comment>
<evidence type="ECO:0000313" key="2">
    <source>
        <dbReference type="EMBL" id="PMB90815.1"/>
    </source>
</evidence>
<dbReference type="RefSeq" id="WP_071128415.1">
    <property type="nucleotide sequence ID" value="NZ_PNGC01000001.1"/>
</dbReference>
<dbReference type="EMBL" id="PNGC01000001">
    <property type="protein sequence ID" value="PMB90815.1"/>
    <property type="molecule type" value="Genomic_DNA"/>
</dbReference>
<sequence length="153" mass="16320">MLVKTAVSFILANSLTFVGAGAINVSDKNAELSPSTRTATVNTLFLERDDEILLYVDPLTGAYLGESLETKVETRVAPIIAWIGAIAVRLSAHAIRQMAARGISQALVKQAIAQGARSHANKGAWKYVMGKGKNRITVIVSKRTGKVITVTKG</sequence>
<evidence type="ECO:0000313" key="3">
    <source>
        <dbReference type="Proteomes" id="UP000243201"/>
    </source>
</evidence>
<name>A0ABX4UUZ8_9ACTO</name>
<feature type="signal peptide" evidence="1">
    <location>
        <begin position="1"/>
        <end position="22"/>
    </location>
</feature>